<dbReference type="AlphaFoldDB" id="A0A3S0ZWW3"/>
<evidence type="ECO:0000313" key="4">
    <source>
        <dbReference type="Proteomes" id="UP000271974"/>
    </source>
</evidence>
<dbReference type="EMBL" id="RQTK01000593">
    <property type="protein sequence ID" value="RUS77271.1"/>
    <property type="molecule type" value="Genomic_DNA"/>
</dbReference>
<proteinExistence type="predicted"/>
<keyword evidence="1" id="KW-0175">Coiled coil</keyword>
<comment type="caution">
    <text evidence="3">The sequence shown here is derived from an EMBL/GenBank/DDBJ whole genome shotgun (WGS) entry which is preliminary data.</text>
</comment>
<gene>
    <name evidence="3" type="ORF">EGW08_014962</name>
</gene>
<dbReference type="STRING" id="188477.A0A3S0ZWW3"/>
<dbReference type="Proteomes" id="UP000271974">
    <property type="component" value="Unassembled WGS sequence"/>
</dbReference>
<name>A0A3S0ZWW3_ELYCH</name>
<protein>
    <submittedName>
        <fullName evidence="3">Uncharacterized protein</fullName>
    </submittedName>
</protein>
<reference evidence="3 4" key="1">
    <citation type="submission" date="2019-01" db="EMBL/GenBank/DDBJ databases">
        <title>A draft genome assembly of the solar-powered sea slug Elysia chlorotica.</title>
        <authorList>
            <person name="Cai H."/>
            <person name="Li Q."/>
            <person name="Fang X."/>
            <person name="Li J."/>
            <person name="Curtis N.E."/>
            <person name="Altenburger A."/>
            <person name="Shibata T."/>
            <person name="Feng M."/>
            <person name="Maeda T."/>
            <person name="Schwartz J.A."/>
            <person name="Shigenobu S."/>
            <person name="Lundholm N."/>
            <person name="Nishiyama T."/>
            <person name="Yang H."/>
            <person name="Hasebe M."/>
            <person name="Li S."/>
            <person name="Pierce S.K."/>
            <person name="Wang J."/>
        </authorList>
    </citation>
    <scope>NUCLEOTIDE SEQUENCE [LARGE SCALE GENOMIC DNA]</scope>
    <source>
        <strain evidence="3">EC2010</strain>
        <tissue evidence="3">Whole organism of an adult</tissue>
    </source>
</reference>
<evidence type="ECO:0000256" key="2">
    <source>
        <dbReference type="SAM" id="MobiDB-lite"/>
    </source>
</evidence>
<accession>A0A3S0ZWW3</accession>
<feature type="compositionally biased region" description="Basic and acidic residues" evidence="2">
    <location>
        <begin position="1"/>
        <end position="10"/>
    </location>
</feature>
<evidence type="ECO:0000256" key="1">
    <source>
        <dbReference type="SAM" id="Coils"/>
    </source>
</evidence>
<feature type="compositionally biased region" description="Low complexity" evidence="2">
    <location>
        <begin position="17"/>
        <end position="28"/>
    </location>
</feature>
<feature type="coiled-coil region" evidence="1">
    <location>
        <begin position="107"/>
        <end position="191"/>
    </location>
</feature>
<organism evidence="3 4">
    <name type="scientific">Elysia chlorotica</name>
    <name type="common">Eastern emerald elysia</name>
    <name type="synonym">Sea slug</name>
    <dbReference type="NCBI Taxonomy" id="188477"/>
    <lineage>
        <taxon>Eukaryota</taxon>
        <taxon>Metazoa</taxon>
        <taxon>Spiralia</taxon>
        <taxon>Lophotrochozoa</taxon>
        <taxon>Mollusca</taxon>
        <taxon>Gastropoda</taxon>
        <taxon>Heterobranchia</taxon>
        <taxon>Euthyneura</taxon>
        <taxon>Panpulmonata</taxon>
        <taxon>Sacoglossa</taxon>
        <taxon>Placobranchoidea</taxon>
        <taxon>Plakobranchidae</taxon>
        <taxon>Elysia</taxon>
    </lineage>
</organism>
<feature type="region of interest" description="Disordered" evidence="2">
    <location>
        <begin position="1"/>
        <end position="34"/>
    </location>
</feature>
<feature type="non-terminal residue" evidence="3">
    <location>
        <position position="306"/>
    </location>
</feature>
<keyword evidence="4" id="KW-1185">Reference proteome</keyword>
<dbReference type="Gene3D" id="1.10.287.1490">
    <property type="match status" value="1"/>
</dbReference>
<evidence type="ECO:0000313" key="3">
    <source>
        <dbReference type="EMBL" id="RUS77271.1"/>
    </source>
</evidence>
<sequence length="306" mass="34429">MDALRAENEMLRQGLATSSSLKETTKTSVPEDEDHINELHEQIASLEAKVSQLTRKNKVSETEIVTLRSQLKSRDKQLAEALVEISTAQSSLSTSGSVEDQVKQQRIHALTSEVVSLKQEVQQKSERLTATKNEKNRLETELDQVNTQLRTAKKQSREQNLGSSLTQRHEVERLEAELEKKDAHILKLTEQVNENESALHLSQTELAMLRQTQQSMDAQLESIQHQLDQRCQVLDELTAREGEQLEQVEMVKGMIHSLSSGLHTKQGEIDVLQLELQQAKEKIIRLEDQKKKLSAKIGEGTDGSGG</sequence>
<feature type="coiled-coil region" evidence="1">
    <location>
        <begin position="262"/>
        <end position="296"/>
    </location>
</feature>